<dbReference type="EC" id="1.1.1.6" evidence="6"/>
<dbReference type="PIRSF" id="PIRSF000112">
    <property type="entry name" value="Glycerol_dehydrogenase"/>
    <property type="match status" value="1"/>
</dbReference>
<dbReference type="RefSeq" id="WP_091749221.1">
    <property type="nucleotide sequence ID" value="NZ_FODY01000020.1"/>
</dbReference>
<evidence type="ECO:0000256" key="8">
    <source>
        <dbReference type="ARBA" id="ARBA00049006"/>
    </source>
</evidence>
<dbReference type="Pfam" id="PF00465">
    <property type="entry name" value="Fe-ADH"/>
    <property type="match status" value="1"/>
</dbReference>
<keyword evidence="4 11" id="KW-0520">NAD</keyword>
<evidence type="ECO:0000256" key="1">
    <source>
        <dbReference type="ARBA" id="ARBA00007358"/>
    </source>
</evidence>
<evidence type="ECO:0000256" key="5">
    <source>
        <dbReference type="ARBA" id="ARBA00037918"/>
    </source>
</evidence>
<accession>A0A1H8X5C4</accession>
<comment type="pathway">
    <text evidence="5">Polyol metabolism; glycerol fermentation; glycerone phosphate from glycerol (oxidative route): step 1/2.</text>
</comment>
<feature type="binding site" evidence="9">
    <location>
        <position position="171"/>
    </location>
    <ligand>
        <name>glycerol</name>
        <dbReference type="ChEBI" id="CHEBI:17754"/>
    </ligand>
</feature>
<keyword evidence="2 9" id="KW-0479">Metal-binding</keyword>
<dbReference type="Gene3D" id="3.40.50.1970">
    <property type="match status" value="1"/>
</dbReference>
<feature type="binding site" evidence="11">
    <location>
        <begin position="94"/>
        <end position="98"/>
    </location>
    <ligand>
        <name>NAD(+)</name>
        <dbReference type="ChEBI" id="CHEBI:57540"/>
    </ligand>
</feature>
<sequence length="368" mass="39090">MERIMISPSRYVQGSGAMKNIGRHILLLGNCALCIGGKRGLQSVEAELRQSCSEHQVTCSLETFRGECSKAEIDRLVGITERLGANVIVGVGGGKALDVAKAVAYYAKLPVAIVPTIAATDAPCSALSVIYSEQGVFESYLVLPRNPDLVLVDTSIIAKAPIRLFVSGMGDALATWFEAEACSKAPALNLPGGLSTAAALCLARLCFDTLLDYGFPAKLAVEKGVVTEAVEKVVEANTLLSGLGFESSGLAAAHAVHNGFTLLPETHAMYHGEKVAFGTLVQLVMENRKTEEIERVIKFCIEVGLPVTLADIGVKQVSDERIYQVAEAVCAGGETVHNEPFAVTVDGVYAAILAADAWGKHCLKEWRN</sequence>
<dbReference type="Proteomes" id="UP000198847">
    <property type="component" value="Unassembled WGS sequence"/>
</dbReference>
<dbReference type="GO" id="GO:0008888">
    <property type="term" value="F:glycerol dehydrogenase (NAD+) activity"/>
    <property type="evidence" value="ECO:0007669"/>
    <property type="project" value="UniProtKB-EC"/>
</dbReference>
<dbReference type="PANTHER" id="PTHR43616:SF5">
    <property type="entry name" value="GLYCEROL DEHYDROGENASE 1"/>
    <property type="match status" value="1"/>
</dbReference>
<proteinExistence type="inferred from homology"/>
<dbReference type="PROSITE" id="PS00913">
    <property type="entry name" value="ADH_IRON_1"/>
    <property type="match status" value="1"/>
</dbReference>
<evidence type="ECO:0000256" key="6">
    <source>
        <dbReference type="ARBA" id="ARBA00039147"/>
    </source>
</evidence>
<evidence type="ECO:0000256" key="11">
    <source>
        <dbReference type="PIRSR" id="PIRSR000112-3"/>
    </source>
</evidence>
<dbReference type="CDD" id="cd08170">
    <property type="entry name" value="GlyDH"/>
    <property type="match status" value="1"/>
</dbReference>
<evidence type="ECO:0000256" key="7">
    <source>
        <dbReference type="ARBA" id="ARBA00040132"/>
    </source>
</evidence>
<feature type="binding site" evidence="11">
    <location>
        <position position="131"/>
    </location>
    <ligand>
        <name>NAD(+)</name>
        <dbReference type="ChEBI" id="CHEBI:57540"/>
    </ligand>
</feature>
<feature type="binding site" evidence="9">
    <location>
        <position position="254"/>
    </location>
    <ligand>
        <name>glycerol</name>
        <dbReference type="ChEBI" id="CHEBI:17754"/>
    </ligand>
</feature>
<gene>
    <name evidence="13" type="ORF">SAMN04490178_12052</name>
</gene>
<dbReference type="GO" id="GO:0005829">
    <property type="term" value="C:cytosol"/>
    <property type="evidence" value="ECO:0007669"/>
    <property type="project" value="TreeGrafter"/>
</dbReference>
<dbReference type="PANTHER" id="PTHR43616">
    <property type="entry name" value="GLYCEROL DEHYDROGENASE"/>
    <property type="match status" value="1"/>
</dbReference>
<feature type="binding site" evidence="11">
    <location>
        <position position="125"/>
    </location>
    <ligand>
        <name>NAD(+)</name>
        <dbReference type="ChEBI" id="CHEBI:57540"/>
    </ligand>
</feature>
<evidence type="ECO:0000256" key="10">
    <source>
        <dbReference type="PIRSR" id="PIRSR000112-2"/>
    </source>
</evidence>
<feature type="domain" description="Alcohol dehydrogenase iron-type/glycerol dehydrogenase GldA" evidence="12">
    <location>
        <begin position="8"/>
        <end position="154"/>
    </location>
</feature>
<evidence type="ECO:0000256" key="2">
    <source>
        <dbReference type="ARBA" id="ARBA00022723"/>
    </source>
</evidence>
<name>A0A1H8X5C4_9FIRM</name>
<evidence type="ECO:0000256" key="3">
    <source>
        <dbReference type="ARBA" id="ARBA00023002"/>
    </source>
</evidence>
<evidence type="ECO:0000259" key="12">
    <source>
        <dbReference type="Pfam" id="PF00465"/>
    </source>
</evidence>
<dbReference type="AlphaFoldDB" id="A0A1H8X5C4"/>
<dbReference type="GO" id="GO:0046872">
    <property type="term" value="F:metal ion binding"/>
    <property type="evidence" value="ECO:0007669"/>
    <property type="project" value="UniProtKB-KW"/>
</dbReference>
<dbReference type="NCBIfam" id="NF006941">
    <property type="entry name" value="PRK09423.1"/>
    <property type="match status" value="1"/>
</dbReference>
<evidence type="ECO:0000313" key="13">
    <source>
        <dbReference type="EMBL" id="SEP35112.1"/>
    </source>
</evidence>
<evidence type="ECO:0000313" key="14">
    <source>
        <dbReference type="Proteomes" id="UP000198847"/>
    </source>
</evidence>
<dbReference type="EMBL" id="FODY01000020">
    <property type="protein sequence ID" value="SEP35112.1"/>
    <property type="molecule type" value="Genomic_DNA"/>
</dbReference>
<dbReference type="InterPro" id="IPR001670">
    <property type="entry name" value="ADH_Fe/GldA"/>
</dbReference>
<feature type="binding site" evidence="10">
    <location>
        <position position="121"/>
    </location>
    <ligand>
        <name>glycerol</name>
        <dbReference type="ChEBI" id="CHEBI:17754"/>
    </ligand>
</feature>
<comment type="similarity">
    <text evidence="1">Belongs to the iron-containing alcohol dehydrogenase family.</text>
</comment>
<evidence type="ECO:0000256" key="9">
    <source>
        <dbReference type="PIRSR" id="PIRSR000112-1"/>
    </source>
</evidence>
<dbReference type="InterPro" id="IPR018211">
    <property type="entry name" value="ADH_Fe_CS"/>
</dbReference>
<dbReference type="OrthoDB" id="5198708at2"/>
<comment type="cofactor">
    <cofactor evidence="9">
        <name>Zn(2+)</name>
        <dbReference type="ChEBI" id="CHEBI:29105"/>
    </cofactor>
    <text evidence="9">Binds 1 zinc ion per subunit.</text>
</comment>
<dbReference type="Gene3D" id="1.20.1090.10">
    <property type="entry name" value="Dehydroquinate synthase-like - alpha domain"/>
    <property type="match status" value="1"/>
</dbReference>
<feature type="binding site" evidence="11">
    <location>
        <position position="127"/>
    </location>
    <ligand>
        <name>NAD(+)</name>
        <dbReference type="ChEBI" id="CHEBI:57540"/>
    </ligand>
</feature>
<protein>
    <recommendedName>
        <fullName evidence="7">Glycerol dehydrogenase</fullName>
        <ecNumber evidence="6">1.1.1.6</ecNumber>
    </recommendedName>
</protein>
<organism evidence="13 14">
    <name type="scientific">Propionispora vibrioides</name>
    <dbReference type="NCBI Taxonomy" id="112903"/>
    <lineage>
        <taxon>Bacteria</taxon>
        <taxon>Bacillati</taxon>
        <taxon>Bacillota</taxon>
        <taxon>Negativicutes</taxon>
        <taxon>Selenomonadales</taxon>
        <taxon>Sporomusaceae</taxon>
        <taxon>Propionispora</taxon>
    </lineage>
</organism>
<feature type="binding site" evidence="9">
    <location>
        <position position="271"/>
    </location>
    <ligand>
        <name>glycerol</name>
        <dbReference type="ChEBI" id="CHEBI:17754"/>
    </ligand>
</feature>
<dbReference type="SUPFAM" id="SSF56796">
    <property type="entry name" value="Dehydroquinate synthase-like"/>
    <property type="match status" value="1"/>
</dbReference>
<dbReference type="STRING" id="112903.SAMN04490178_12052"/>
<dbReference type="PROSITE" id="PS00060">
    <property type="entry name" value="ADH_IRON_2"/>
    <property type="match status" value="1"/>
</dbReference>
<reference evidence="13 14" key="1">
    <citation type="submission" date="2016-10" db="EMBL/GenBank/DDBJ databases">
        <authorList>
            <person name="de Groot N.N."/>
        </authorList>
    </citation>
    <scope>NUCLEOTIDE SEQUENCE [LARGE SCALE GENOMIC DNA]</scope>
    <source>
        <strain evidence="13 14">DSM 13305</strain>
    </source>
</reference>
<evidence type="ECO:0000256" key="4">
    <source>
        <dbReference type="ARBA" id="ARBA00023027"/>
    </source>
</evidence>
<keyword evidence="14" id="KW-1185">Reference proteome</keyword>
<dbReference type="InterPro" id="IPR016205">
    <property type="entry name" value="Glycerol_DH"/>
</dbReference>
<keyword evidence="9" id="KW-0862">Zinc</keyword>
<keyword evidence="3" id="KW-0560">Oxidoreductase</keyword>
<comment type="catalytic activity">
    <reaction evidence="8">
        <text>glycerol + NAD(+) = dihydroxyacetone + NADH + H(+)</text>
        <dbReference type="Rhea" id="RHEA:13769"/>
        <dbReference type="ChEBI" id="CHEBI:15378"/>
        <dbReference type="ChEBI" id="CHEBI:16016"/>
        <dbReference type="ChEBI" id="CHEBI:17754"/>
        <dbReference type="ChEBI" id="CHEBI:57540"/>
        <dbReference type="ChEBI" id="CHEBI:57945"/>
        <dbReference type="EC" id="1.1.1.6"/>
    </reaction>
</comment>